<evidence type="ECO:0000256" key="4">
    <source>
        <dbReference type="ARBA" id="ARBA00022630"/>
    </source>
</evidence>
<dbReference type="SUPFAM" id="SSF51905">
    <property type="entry name" value="FAD/NAD(P)-binding domain"/>
    <property type="match status" value="1"/>
</dbReference>
<protein>
    <recommendedName>
        <fullName evidence="9">indole-3-pyruvate monooxygenase</fullName>
        <ecNumber evidence="9">1.14.13.168</ecNumber>
    </recommendedName>
</protein>
<dbReference type="EC" id="1.14.13.168" evidence="9"/>
<evidence type="ECO:0000256" key="5">
    <source>
        <dbReference type="ARBA" id="ARBA00022827"/>
    </source>
</evidence>
<reference evidence="11 12" key="1">
    <citation type="submission" date="2024-04" db="EMBL/GenBank/DDBJ databases">
        <authorList>
            <person name="Fracassetti M."/>
        </authorList>
    </citation>
    <scope>NUCLEOTIDE SEQUENCE [LARGE SCALE GENOMIC DNA]</scope>
</reference>
<keyword evidence="4" id="KW-0285">Flavoprotein</keyword>
<dbReference type="PANTHER" id="PTHR43539">
    <property type="entry name" value="FLAVIN-BINDING MONOOXYGENASE-LIKE PROTEIN (AFU_ORTHOLOGUE AFUA_4G09220)"/>
    <property type="match status" value="1"/>
</dbReference>
<evidence type="ECO:0000256" key="6">
    <source>
        <dbReference type="ARBA" id="ARBA00022857"/>
    </source>
</evidence>
<evidence type="ECO:0000256" key="2">
    <source>
        <dbReference type="ARBA" id="ARBA00004814"/>
    </source>
</evidence>
<comment type="cofactor">
    <cofactor evidence="1">
        <name>FAD</name>
        <dbReference type="ChEBI" id="CHEBI:57692"/>
    </cofactor>
</comment>
<comment type="catalytic activity">
    <reaction evidence="10">
        <text>indole-3-pyruvate + NADPH + O2 + H(+) = (indol-3-yl)acetate + CO2 + NADP(+) + H2O</text>
        <dbReference type="Rhea" id="RHEA:34331"/>
        <dbReference type="ChEBI" id="CHEBI:15377"/>
        <dbReference type="ChEBI" id="CHEBI:15378"/>
        <dbReference type="ChEBI" id="CHEBI:15379"/>
        <dbReference type="ChEBI" id="CHEBI:16526"/>
        <dbReference type="ChEBI" id="CHEBI:17640"/>
        <dbReference type="ChEBI" id="CHEBI:30854"/>
        <dbReference type="ChEBI" id="CHEBI:57783"/>
        <dbReference type="ChEBI" id="CHEBI:58349"/>
        <dbReference type="EC" id="1.14.13.168"/>
    </reaction>
</comment>
<dbReference type="PRINTS" id="PR00368">
    <property type="entry name" value="FADPNR"/>
</dbReference>
<organism evidence="11 12">
    <name type="scientific">Linum trigynum</name>
    <dbReference type="NCBI Taxonomy" id="586398"/>
    <lineage>
        <taxon>Eukaryota</taxon>
        <taxon>Viridiplantae</taxon>
        <taxon>Streptophyta</taxon>
        <taxon>Embryophyta</taxon>
        <taxon>Tracheophyta</taxon>
        <taxon>Spermatophyta</taxon>
        <taxon>Magnoliopsida</taxon>
        <taxon>eudicotyledons</taxon>
        <taxon>Gunneridae</taxon>
        <taxon>Pentapetalae</taxon>
        <taxon>rosids</taxon>
        <taxon>fabids</taxon>
        <taxon>Malpighiales</taxon>
        <taxon>Linaceae</taxon>
        <taxon>Linum</taxon>
    </lineage>
</organism>
<evidence type="ECO:0000256" key="1">
    <source>
        <dbReference type="ARBA" id="ARBA00001974"/>
    </source>
</evidence>
<comment type="pathway">
    <text evidence="2">Plant hormone metabolism; auxin biosynthesis.</text>
</comment>
<sequence length="394" mass="43159">MEAAADHKPAMSVHNTTVVIIGAGPAGLATSVCLSKLSIANTILEKEHVACSLWKNRAYDRLRLHVAKQYCHLPFAPPHSSSLPTFMSKDQFVSYVDTYVSTFRIKPTFDRHVTSAAYDAGTGKWRVEAQAAGGRREVYVAEFLVVAAGENGVPFFPRVDGMEGFGGLTVHSSGYRNGSGFAGKDVLVVGCGNSGMEIGLDLCNHGARVSIVVRNPFHVVTRGMVYLGMRMMKYMKMEYVDSIVASVANLYYGDLSKYGIHRPSDGPFTYKSTAGKTPVIDVGTIDKIRAGQIQVVPGIKRVKGRNEVEFADGTTRRFDAIVFATGYRSSANSWLKDFRYIFNEEGMPKNRTPDHWKGENGIYCAGYSKMGINGISNDAEAISQDIMSQIMKNN</sequence>
<dbReference type="AlphaFoldDB" id="A0AAV2EIX2"/>
<evidence type="ECO:0000313" key="11">
    <source>
        <dbReference type="EMBL" id="CAL1385538.1"/>
    </source>
</evidence>
<dbReference type="PANTHER" id="PTHR43539:SF9">
    <property type="entry name" value="INDOLE-3-PYRUVATE MONOOXYGENASE YUCCA11-RELATED"/>
    <property type="match status" value="1"/>
</dbReference>
<evidence type="ECO:0000256" key="10">
    <source>
        <dbReference type="ARBA" id="ARBA00047707"/>
    </source>
</evidence>
<dbReference type="Gene3D" id="3.50.50.60">
    <property type="entry name" value="FAD/NAD(P)-binding domain"/>
    <property type="match status" value="1"/>
</dbReference>
<evidence type="ECO:0000256" key="9">
    <source>
        <dbReference type="ARBA" id="ARBA00039148"/>
    </source>
</evidence>
<keyword evidence="8" id="KW-0073">Auxin biosynthesis</keyword>
<dbReference type="Pfam" id="PF13738">
    <property type="entry name" value="Pyr_redox_3"/>
    <property type="match status" value="1"/>
</dbReference>
<dbReference type="EMBL" id="OZ034817">
    <property type="protein sequence ID" value="CAL1385538.1"/>
    <property type="molecule type" value="Genomic_DNA"/>
</dbReference>
<accession>A0AAV2EIX2</accession>
<evidence type="ECO:0000256" key="8">
    <source>
        <dbReference type="ARBA" id="ARBA00023070"/>
    </source>
</evidence>
<evidence type="ECO:0000256" key="3">
    <source>
        <dbReference type="ARBA" id="ARBA00009183"/>
    </source>
</evidence>
<dbReference type="PRINTS" id="PR00469">
    <property type="entry name" value="PNDRDTASEII"/>
</dbReference>
<dbReference type="InterPro" id="IPR050982">
    <property type="entry name" value="Auxin_biosynth/cation_transpt"/>
</dbReference>
<gene>
    <name evidence="11" type="ORF">LTRI10_LOCUS26667</name>
</gene>
<dbReference type="GO" id="GO:0050660">
    <property type="term" value="F:flavin adenine dinucleotide binding"/>
    <property type="evidence" value="ECO:0007669"/>
    <property type="project" value="TreeGrafter"/>
</dbReference>
<keyword evidence="6" id="KW-0521">NADP</keyword>
<comment type="similarity">
    <text evidence="3">Belongs to the FMO family.</text>
</comment>
<keyword evidence="12" id="KW-1185">Reference proteome</keyword>
<evidence type="ECO:0000256" key="7">
    <source>
        <dbReference type="ARBA" id="ARBA00023002"/>
    </source>
</evidence>
<keyword evidence="7" id="KW-0560">Oxidoreductase</keyword>
<dbReference type="GO" id="GO:0009851">
    <property type="term" value="P:auxin biosynthetic process"/>
    <property type="evidence" value="ECO:0007669"/>
    <property type="project" value="UniProtKB-KW"/>
</dbReference>
<name>A0AAV2EIX2_9ROSI</name>
<dbReference type="InterPro" id="IPR036188">
    <property type="entry name" value="FAD/NAD-bd_sf"/>
</dbReference>
<keyword evidence="5" id="KW-0274">FAD</keyword>
<dbReference type="Proteomes" id="UP001497516">
    <property type="component" value="Chromosome 4"/>
</dbReference>
<dbReference type="GO" id="GO:0103075">
    <property type="term" value="F:indole-3-pyruvate monooxygenase activity"/>
    <property type="evidence" value="ECO:0007669"/>
    <property type="project" value="UniProtKB-EC"/>
</dbReference>
<evidence type="ECO:0000313" key="12">
    <source>
        <dbReference type="Proteomes" id="UP001497516"/>
    </source>
</evidence>
<proteinExistence type="inferred from homology"/>